<evidence type="ECO:0000313" key="13">
    <source>
        <dbReference type="Proteomes" id="UP001185659"/>
    </source>
</evidence>
<dbReference type="RefSeq" id="WP_317560226.1">
    <property type="nucleotide sequence ID" value="NZ_JAWLIP010000001.1"/>
</dbReference>
<evidence type="ECO:0000256" key="8">
    <source>
        <dbReference type="SAM" id="Phobius"/>
    </source>
</evidence>
<evidence type="ECO:0000259" key="11">
    <source>
        <dbReference type="Pfam" id="PF21082"/>
    </source>
</evidence>
<feature type="transmembrane region" description="Helical" evidence="8">
    <location>
        <begin position="566"/>
        <end position="589"/>
    </location>
</feature>
<dbReference type="EMBL" id="JAWLIP010000001">
    <property type="protein sequence ID" value="MDV6224916.1"/>
    <property type="molecule type" value="Genomic_DNA"/>
</dbReference>
<dbReference type="InterPro" id="IPR023408">
    <property type="entry name" value="MscS_beta-dom_sf"/>
</dbReference>
<feature type="domain" description="Mechanosensitive ion channel MscS C-terminal" evidence="11">
    <location>
        <begin position="686"/>
        <end position="768"/>
    </location>
</feature>
<keyword evidence="5 8" id="KW-1133">Transmembrane helix</keyword>
<dbReference type="PANTHER" id="PTHR30347">
    <property type="entry name" value="POTASSIUM CHANNEL RELATED"/>
    <property type="match status" value="1"/>
</dbReference>
<dbReference type="InterPro" id="IPR006686">
    <property type="entry name" value="MscS_channel_CS"/>
</dbReference>
<dbReference type="SUPFAM" id="SSF82689">
    <property type="entry name" value="Mechanosensitive channel protein MscS (YggB), C-terminal domain"/>
    <property type="match status" value="1"/>
</dbReference>
<feature type="transmembrane region" description="Helical" evidence="8">
    <location>
        <begin position="520"/>
        <end position="545"/>
    </location>
</feature>
<evidence type="ECO:0000256" key="5">
    <source>
        <dbReference type="ARBA" id="ARBA00022989"/>
    </source>
</evidence>
<feature type="compositionally biased region" description="Acidic residues" evidence="7">
    <location>
        <begin position="787"/>
        <end position="803"/>
    </location>
</feature>
<feature type="transmembrane region" description="Helical" evidence="8">
    <location>
        <begin position="248"/>
        <end position="271"/>
    </location>
</feature>
<dbReference type="Pfam" id="PF00924">
    <property type="entry name" value="MS_channel_2nd"/>
    <property type="match status" value="1"/>
</dbReference>
<accession>A0ABU4AFL3</accession>
<dbReference type="Pfam" id="PF21082">
    <property type="entry name" value="MS_channel_3rd"/>
    <property type="match status" value="1"/>
</dbReference>
<evidence type="ECO:0000256" key="4">
    <source>
        <dbReference type="ARBA" id="ARBA00022692"/>
    </source>
</evidence>
<evidence type="ECO:0000256" key="1">
    <source>
        <dbReference type="ARBA" id="ARBA00004651"/>
    </source>
</evidence>
<dbReference type="InterPro" id="IPR011066">
    <property type="entry name" value="MscS_channel_C_sf"/>
</dbReference>
<feature type="region of interest" description="Disordered" evidence="7">
    <location>
        <begin position="779"/>
        <end position="823"/>
    </location>
</feature>
<dbReference type="Gene3D" id="1.10.287.1260">
    <property type="match status" value="1"/>
</dbReference>
<comment type="caution">
    <text evidence="12">The sequence shown here is derived from an EMBL/GenBank/DDBJ whole genome shotgun (WGS) entry which is preliminary data.</text>
</comment>
<evidence type="ECO:0000313" key="12">
    <source>
        <dbReference type="EMBL" id="MDV6224916.1"/>
    </source>
</evidence>
<keyword evidence="4 8" id="KW-0812">Transmembrane</keyword>
<comment type="subcellular location">
    <subcellularLocation>
        <location evidence="1">Cell membrane</location>
        <topology evidence="1">Multi-pass membrane protein</topology>
    </subcellularLocation>
</comment>
<dbReference type="InterPro" id="IPR006685">
    <property type="entry name" value="MscS_channel_2nd"/>
</dbReference>
<feature type="transmembrane region" description="Helical" evidence="8">
    <location>
        <begin position="283"/>
        <end position="302"/>
    </location>
</feature>
<gene>
    <name evidence="12" type="ORF">R2G56_01330</name>
</gene>
<feature type="transmembrane region" description="Helical" evidence="8">
    <location>
        <begin position="323"/>
        <end position="342"/>
    </location>
</feature>
<evidence type="ECO:0000256" key="6">
    <source>
        <dbReference type="ARBA" id="ARBA00023136"/>
    </source>
</evidence>
<keyword evidence="13" id="KW-1185">Reference proteome</keyword>
<dbReference type="InterPro" id="IPR011014">
    <property type="entry name" value="MscS_channel_TM-2"/>
</dbReference>
<keyword evidence="9" id="KW-0732">Signal</keyword>
<dbReference type="PANTHER" id="PTHR30347:SF1">
    <property type="entry name" value="MECHANOSENSITIVE CHANNEL MSCK"/>
    <property type="match status" value="1"/>
</dbReference>
<sequence>MLLKLRTLPAFLCLVFLLAFGSLAAAQDTESFLEGQREMLSGIENSVAGLETEIGHQSTDDAELVDIRVELERLGREVFDASLAFRPRLSEINTRLEQLGEPRKEGEPPEPEEVTRERTRLLDEKASFNVLIGDAERLSVRIKTVIEEIAELRRDLFTRTLSRRYDISAAVSTDVLGEFTQELGRVYTRVSAWLSFTVKYRLKPLLLATALASIAALALLFGGRRLFDDFVEPDRSEQNPTYLSRLATALFSTLIPSVSYGTFLVLSYLFLDYFNLLRSDIAPLLWSLFSVIILVYFVYRLARAILAPRRPNWRLLPVRSQAAQWLLVLAVVTAVATGFDHFMDQVYSVLSSQLSLTVATSLVATVVVGLLIMAIGAVRPLEDEEGKPRQWPLKFRYLLFFIGAAIIIAALLGYIGFARFLSQQVVVTGAIIATMYIGFLTAGAITSEGAFAHSWFARRLERHTAFDETALDQLGLISGMIINVIVVLIGVPLILLQWGFRLADLTAWSYRIAGNIQIGSLSFSIMGIVTGIVVFVVGYFVTRWFQGWLDGKVMARSRMDSGVRNSIRTGVGYVGLVIAGLIGVSAAGINLSNLALVAGALSLGIGFGLQNIVSNFVSGLILLAERPFKAGDWIVAGAVSGTVKKISVRATEIETFQRQSVILPNSELINAAVGNWTHRNKLGRMEIAVGVAYGSDVRRVHEILLEIAKSHPMVLKNPEPFVLFAGFGDSSLDFEIRVYLSDILTQLEVQNGIRFAIVDAFEAEGIEIPFPQRDIHVRSGFLKPEEPELPEDGETDDLEEETSAEPGAEKVVRRRRRRKTDPE</sequence>
<evidence type="ECO:0000256" key="7">
    <source>
        <dbReference type="SAM" id="MobiDB-lite"/>
    </source>
</evidence>
<dbReference type="Gene3D" id="3.30.70.100">
    <property type="match status" value="1"/>
</dbReference>
<feature type="transmembrane region" description="Helical" evidence="8">
    <location>
        <begin position="397"/>
        <end position="417"/>
    </location>
</feature>
<evidence type="ECO:0000259" key="10">
    <source>
        <dbReference type="Pfam" id="PF00924"/>
    </source>
</evidence>
<organism evidence="12 13">
    <name type="scientific">Nitratireductor aquimarinus</name>
    <dbReference type="NCBI Taxonomy" id="889300"/>
    <lineage>
        <taxon>Bacteria</taxon>
        <taxon>Pseudomonadati</taxon>
        <taxon>Pseudomonadota</taxon>
        <taxon>Alphaproteobacteria</taxon>
        <taxon>Hyphomicrobiales</taxon>
        <taxon>Phyllobacteriaceae</taxon>
        <taxon>Nitratireductor</taxon>
    </lineage>
</organism>
<feature type="transmembrane region" description="Helical" evidence="8">
    <location>
        <begin position="474"/>
        <end position="500"/>
    </location>
</feature>
<dbReference type="SUPFAM" id="SSF82861">
    <property type="entry name" value="Mechanosensitive channel protein MscS (YggB), transmembrane region"/>
    <property type="match status" value="1"/>
</dbReference>
<keyword evidence="6 8" id="KW-0472">Membrane</keyword>
<dbReference type="InterPro" id="IPR010920">
    <property type="entry name" value="LSM_dom_sf"/>
</dbReference>
<evidence type="ECO:0000256" key="9">
    <source>
        <dbReference type="SAM" id="SignalP"/>
    </source>
</evidence>
<protein>
    <submittedName>
        <fullName evidence="12">Mechanosensitive ion channel</fullName>
    </submittedName>
</protein>
<feature type="chain" id="PRO_5045529260" evidence="9">
    <location>
        <begin position="25"/>
        <end position="823"/>
    </location>
</feature>
<feature type="transmembrane region" description="Helical" evidence="8">
    <location>
        <begin position="354"/>
        <end position="376"/>
    </location>
</feature>
<dbReference type="PROSITE" id="PS01246">
    <property type="entry name" value="UPF0003"/>
    <property type="match status" value="1"/>
</dbReference>
<dbReference type="Gene3D" id="2.30.30.60">
    <property type="match status" value="1"/>
</dbReference>
<name>A0ABU4AFL3_9HYPH</name>
<feature type="region of interest" description="Disordered" evidence="7">
    <location>
        <begin position="96"/>
        <end position="116"/>
    </location>
</feature>
<dbReference type="Proteomes" id="UP001185659">
    <property type="component" value="Unassembled WGS sequence"/>
</dbReference>
<keyword evidence="3" id="KW-1003">Cell membrane</keyword>
<feature type="transmembrane region" description="Helical" evidence="8">
    <location>
        <begin position="205"/>
        <end position="227"/>
    </location>
</feature>
<feature type="compositionally biased region" description="Basic and acidic residues" evidence="7">
    <location>
        <begin position="98"/>
        <end position="116"/>
    </location>
</feature>
<dbReference type="SUPFAM" id="SSF50182">
    <property type="entry name" value="Sm-like ribonucleoproteins"/>
    <property type="match status" value="1"/>
</dbReference>
<feature type="domain" description="Mechanosensitive ion channel MscS" evidence="10">
    <location>
        <begin position="611"/>
        <end position="678"/>
    </location>
</feature>
<proteinExistence type="inferred from homology"/>
<evidence type="ECO:0000256" key="3">
    <source>
        <dbReference type="ARBA" id="ARBA00022475"/>
    </source>
</evidence>
<comment type="similarity">
    <text evidence="2">Belongs to the MscS (TC 1.A.23) family.</text>
</comment>
<feature type="compositionally biased region" description="Basic residues" evidence="7">
    <location>
        <begin position="812"/>
        <end position="823"/>
    </location>
</feature>
<feature type="transmembrane region" description="Helical" evidence="8">
    <location>
        <begin position="429"/>
        <end position="453"/>
    </location>
</feature>
<feature type="signal peptide" evidence="9">
    <location>
        <begin position="1"/>
        <end position="24"/>
    </location>
</feature>
<evidence type="ECO:0000256" key="2">
    <source>
        <dbReference type="ARBA" id="ARBA00008017"/>
    </source>
</evidence>
<feature type="transmembrane region" description="Helical" evidence="8">
    <location>
        <begin position="595"/>
        <end position="623"/>
    </location>
</feature>
<dbReference type="InterPro" id="IPR052702">
    <property type="entry name" value="MscS-like_channel"/>
</dbReference>
<reference evidence="12 13" key="1">
    <citation type="submission" date="2023-10" db="EMBL/GenBank/DDBJ databases">
        <authorList>
            <person name="Venkata Ramana C."/>
            <person name="Sasikala C."/>
            <person name="Dhurka M."/>
        </authorList>
    </citation>
    <scope>NUCLEOTIDE SEQUENCE [LARGE SCALE GENOMIC DNA]</scope>
    <source>
        <strain evidence="12 13">KCTC 32151</strain>
    </source>
</reference>
<dbReference type="InterPro" id="IPR049278">
    <property type="entry name" value="MS_channel_C"/>
</dbReference>